<name>A0A143PVP1_LUTPR</name>
<sequence>MTSSEIRLADLVDGSTPVAWYEAVALVHQVGRAVMDQPALGVPGLTGLHLGSDGIVRIEPQATAAPDVVPALADLLKALLPPSSPERLAALADSSLTEVRESALKEFLAALTFFCRPDEVGDLKMLAERASSTRVAAARAAALHALTERARQVPPDEHTAVAKTRKSFNTRPLKLVAAIAMAVAVLAVGAWTLKQPLAASVEPANGDPVAQPTVAQRVQNVVASAAAVVKGSLSAPPPAAEGRGKDITLRPPASSRSRSRLSQRTEATPEVAPTSSEAPSNARPDDTPGQGGTHAPVTEAVVEESRPAGPPFAAADTDVTPPAIVRAQMPEVPTGEPPAGTHGVLELVIDERGMVTTVRLVSPAARHQERMMVSAAKTWRFAPATRDGHPVTYRLRMPVVW</sequence>
<feature type="transmembrane region" description="Helical" evidence="2">
    <location>
        <begin position="173"/>
        <end position="193"/>
    </location>
</feature>
<reference evidence="4" key="2">
    <citation type="submission" date="2016-04" db="EMBL/GenBank/DDBJ databases">
        <title>First Complete Genome Sequence of a Subdivision 6 Acidobacterium.</title>
        <authorList>
            <person name="Huang S."/>
            <person name="Vieira S."/>
            <person name="Bunk B."/>
            <person name="Riedel T."/>
            <person name="Sproeer C."/>
            <person name="Overmann J."/>
        </authorList>
    </citation>
    <scope>NUCLEOTIDE SEQUENCE [LARGE SCALE GENOMIC DNA]</scope>
    <source>
        <strain evidence="4">DSM 100886 HEG_-6_39</strain>
    </source>
</reference>
<dbReference type="STRING" id="1855912.LuPra_05531"/>
<feature type="region of interest" description="Disordered" evidence="1">
    <location>
        <begin position="233"/>
        <end position="295"/>
    </location>
</feature>
<reference evidence="3 4" key="1">
    <citation type="journal article" date="2016" name="Genome Announc.">
        <title>First Complete Genome Sequence of a Subdivision 6 Acidobacterium Strain.</title>
        <authorList>
            <person name="Huang S."/>
            <person name="Vieira S."/>
            <person name="Bunk B."/>
            <person name="Riedel T."/>
            <person name="Sproer C."/>
            <person name="Overmann J."/>
        </authorList>
    </citation>
    <scope>NUCLEOTIDE SEQUENCE [LARGE SCALE GENOMIC DNA]</scope>
    <source>
        <strain evidence="4">DSM 100886 HEG_-6_39</strain>
    </source>
</reference>
<dbReference type="KEGG" id="abac:LuPra_05531"/>
<keyword evidence="2" id="KW-0812">Transmembrane</keyword>
<feature type="compositionally biased region" description="Low complexity" evidence="1">
    <location>
        <begin position="249"/>
        <end position="264"/>
    </location>
</feature>
<dbReference type="SUPFAM" id="SSF74653">
    <property type="entry name" value="TolA/TonB C-terminal domain"/>
    <property type="match status" value="1"/>
</dbReference>
<gene>
    <name evidence="3" type="ORF">LuPra_05531</name>
</gene>
<organism evidence="3 4">
    <name type="scientific">Luteitalea pratensis</name>
    <dbReference type="NCBI Taxonomy" id="1855912"/>
    <lineage>
        <taxon>Bacteria</taxon>
        <taxon>Pseudomonadati</taxon>
        <taxon>Acidobacteriota</taxon>
        <taxon>Vicinamibacteria</taxon>
        <taxon>Vicinamibacterales</taxon>
        <taxon>Vicinamibacteraceae</taxon>
        <taxon>Luteitalea</taxon>
    </lineage>
</organism>
<dbReference type="Proteomes" id="UP000076079">
    <property type="component" value="Chromosome"/>
</dbReference>
<keyword evidence="4" id="KW-1185">Reference proteome</keyword>
<dbReference type="AlphaFoldDB" id="A0A143PVP1"/>
<evidence type="ECO:0000256" key="1">
    <source>
        <dbReference type="SAM" id="MobiDB-lite"/>
    </source>
</evidence>
<keyword evidence="2" id="KW-1133">Transmembrane helix</keyword>
<protein>
    <recommendedName>
        <fullName evidence="5">TonB C-terminal domain-containing protein</fullName>
    </recommendedName>
</protein>
<evidence type="ECO:0008006" key="5">
    <source>
        <dbReference type="Google" id="ProtNLM"/>
    </source>
</evidence>
<evidence type="ECO:0000313" key="4">
    <source>
        <dbReference type="Proteomes" id="UP000076079"/>
    </source>
</evidence>
<accession>A0A143PVP1</accession>
<dbReference type="Gene3D" id="3.30.1150.10">
    <property type="match status" value="1"/>
</dbReference>
<proteinExistence type="predicted"/>
<keyword evidence="2" id="KW-0472">Membrane</keyword>
<evidence type="ECO:0000313" key="3">
    <source>
        <dbReference type="EMBL" id="AMY12258.1"/>
    </source>
</evidence>
<dbReference type="EMBL" id="CP015136">
    <property type="protein sequence ID" value="AMY12258.1"/>
    <property type="molecule type" value="Genomic_DNA"/>
</dbReference>
<evidence type="ECO:0000256" key="2">
    <source>
        <dbReference type="SAM" id="Phobius"/>
    </source>
</evidence>